<accession>A4BLJ2</accession>
<gene>
    <name evidence="1" type="ORF">NB231_15208</name>
</gene>
<reference evidence="1 2" key="1">
    <citation type="submission" date="2006-02" db="EMBL/GenBank/DDBJ databases">
        <authorList>
            <person name="Waterbury J."/>
            <person name="Ferriera S."/>
            <person name="Johnson J."/>
            <person name="Kravitz S."/>
            <person name="Halpern A."/>
            <person name="Remington K."/>
            <person name="Beeson K."/>
            <person name="Tran B."/>
            <person name="Rogers Y.-H."/>
            <person name="Friedman R."/>
            <person name="Venter J.C."/>
        </authorList>
    </citation>
    <scope>NUCLEOTIDE SEQUENCE [LARGE SCALE GENOMIC DNA]</scope>
    <source>
        <strain evidence="1 2">Nb-231</strain>
    </source>
</reference>
<dbReference type="Proteomes" id="UP000003374">
    <property type="component" value="Unassembled WGS sequence"/>
</dbReference>
<dbReference type="SUPFAM" id="SSF55248">
    <property type="entry name" value="PCD-like"/>
    <property type="match status" value="1"/>
</dbReference>
<dbReference type="EMBL" id="AAOF01000001">
    <property type="protein sequence ID" value="EAR23180.1"/>
    <property type="molecule type" value="Genomic_DNA"/>
</dbReference>
<name>A4BLJ2_9GAMM</name>
<dbReference type="GO" id="GO:0008124">
    <property type="term" value="F:4-alpha-hydroxytetrahydrobiopterin dehydratase activity"/>
    <property type="evidence" value="ECO:0007669"/>
    <property type="project" value="InterPro"/>
</dbReference>
<dbReference type="HOGENOM" id="CLU_2974807_0_0_6"/>
<evidence type="ECO:0000313" key="1">
    <source>
        <dbReference type="EMBL" id="EAR23180.1"/>
    </source>
</evidence>
<dbReference type="Gene3D" id="3.30.1360.20">
    <property type="entry name" value="Transcriptional coactivator/pterin dehydratase"/>
    <property type="match status" value="1"/>
</dbReference>
<dbReference type="eggNOG" id="COG2154">
    <property type="taxonomic scope" value="Bacteria"/>
</dbReference>
<dbReference type="AlphaFoldDB" id="A4BLJ2"/>
<comment type="caution">
    <text evidence="1">The sequence shown here is derived from an EMBL/GenBank/DDBJ whole genome shotgun (WGS) entry which is preliminary data.</text>
</comment>
<keyword evidence="2" id="KW-1185">Reference proteome</keyword>
<sequence length="58" mass="6622">MDRAAELSEHEGLYPDIGFGRDYVNMTIYAAEGEDELGDAQRRFAERLDELYPCDGLH</sequence>
<organism evidence="1 2">
    <name type="scientific">Nitrococcus mobilis Nb-231</name>
    <dbReference type="NCBI Taxonomy" id="314278"/>
    <lineage>
        <taxon>Bacteria</taxon>
        <taxon>Pseudomonadati</taxon>
        <taxon>Pseudomonadota</taxon>
        <taxon>Gammaproteobacteria</taxon>
        <taxon>Chromatiales</taxon>
        <taxon>Ectothiorhodospiraceae</taxon>
        <taxon>Nitrococcus</taxon>
    </lineage>
</organism>
<dbReference type="STRING" id="314278.NB231_15208"/>
<protein>
    <submittedName>
        <fullName evidence="1">Uncharacterized protein</fullName>
    </submittedName>
</protein>
<evidence type="ECO:0000313" key="2">
    <source>
        <dbReference type="Proteomes" id="UP000003374"/>
    </source>
</evidence>
<dbReference type="GO" id="GO:0006729">
    <property type="term" value="P:tetrahydrobiopterin biosynthetic process"/>
    <property type="evidence" value="ECO:0007669"/>
    <property type="project" value="InterPro"/>
</dbReference>
<dbReference type="InterPro" id="IPR036428">
    <property type="entry name" value="PCD_sf"/>
</dbReference>
<proteinExistence type="predicted"/>